<dbReference type="InterPro" id="IPR036661">
    <property type="entry name" value="Luciferase-like_sf"/>
</dbReference>
<feature type="binding site" evidence="6">
    <location>
        <position position="59"/>
    </location>
    <ligand>
        <name>FMN</name>
        <dbReference type="ChEBI" id="CHEBI:58210"/>
    </ligand>
</feature>
<protein>
    <submittedName>
        <fullName evidence="8">FMN-dependent oxidoreductase (Nitrilotriacetate monooxygenase family)</fullName>
    </submittedName>
</protein>
<comment type="similarity">
    <text evidence="5">Belongs to the NtaA/SnaA/DszA monooxygenase family.</text>
</comment>
<name>A0A7X0HNX1_9BACI</name>
<evidence type="ECO:0000256" key="3">
    <source>
        <dbReference type="ARBA" id="ARBA00023002"/>
    </source>
</evidence>
<evidence type="ECO:0000313" key="8">
    <source>
        <dbReference type="EMBL" id="MBB6444263.1"/>
    </source>
</evidence>
<proteinExistence type="inferred from homology"/>
<dbReference type="SUPFAM" id="SSF51679">
    <property type="entry name" value="Bacterial luciferase-like"/>
    <property type="match status" value="1"/>
</dbReference>
<keyword evidence="3" id="KW-0560">Oxidoreductase</keyword>
<keyword evidence="2 6" id="KW-0288">FMN</keyword>
<dbReference type="FunFam" id="3.20.20.30:FF:000008">
    <property type="entry name" value="Xenobiotic compound monooxygenase A subunit"/>
    <property type="match status" value="1"/>
</dbReference>
<dbReference type="PIRSF" id="PIRSF000337">
    <property type="entry name" value="NTA_MOA"/>
    <property type="match status" value="1"/>
</dbReference>
<feature type="binding site" evidence="6">
    <location>
        <position position="105"/>
    </location>
    <ligand>
        <name>FMN</name>
        <dbReference type="ChEBI" id="CHEBI:58210"/>
    </ligand>
</feature>
<keyword evidence="4 8" id="KW-0503">Monooxygenase</keyword>
<evidence type="ECO:0000256" key="6">
    <source>
        <dbReference type="PIRSR" id="PIRSR000337-1"/>
    </source>
</evidence>
<dbReference type="CDD" id="cd01095">
    <property type="entry name" value="Nitrilotriacetate_monoxgenase"/>
    <property type="match status" value="1"/>
</dbReference>
<accession>A0A7X0HNX1</accession>
<dbReference type="Proteomes" id="UP000531594">
    <property type="component" value="Unassembled WGS sequence"/>
</dbReference>
<dbReference type="AlphaFoldDB" id="A0A7X0HNX1"/>
<dbReference type="GO" id="GO:0004497">
    <property type="term" value="F:monooxygenase activity"/>
    <property type="evidence" value="ECO:0007669"/>
    <property type="project" value="UniProtKB-KW"/>
</dbReference>
<evidence type="ECO:0000256" key="4">
    <source>
        <dbReference type="ARBA" id="ARBA00023033"/>
    </source>
</evidence>
<dbReference type="InterPro" id="IPR011251">
    <property type="entry name" value="Luciferase-like_dom"/>
</dbReference>
<evidence type="ECO:0000256" key="1">
    <source>
        <dbReference type="ARBA" id="ARBA00022630"/>
    </source>
</evidence>
<evidence type="ECO:0000313" key="9">
    <source>
        <dbReference type="Proteomes" id="UP000531594"/>
    </source>
</evidence>
<dbReference type="NCBIfam" id="TIGR03860">
    <property type="entry name" value="FMN_nitrolo"/>
    <property type="match status" value="1"/>
</dbReference>
<dbReference type="RefSeq" id="WP_184523173.1">
    <property type="nucleotide sequence ID" value="NZ_JACHGK010000002.1"/>
</dbReference>
<comment type="caution">
    <text evidence="8">The sequence shown here is derived from an EMBL/GenBank/DDBJ whole genome shotgun (WGS) entry which is preliminary data.</text>
</comment>
<sequence>MKKKRIYLNAFDMNCVAHQSPGLWVHPEDQSHRYKDIEYWVELAQILEKGRFDGLFIADVIGIYDVYGNDKSTTVKEATQVPVNDPILLVSAMANATKHLGFGITASTTFEHPYPFARRMSTLDHLTKGRVGWNIVTSYLESGTKNIEVGDKFEHSKRYDIADEYLEVLYKLWEGSWEDDAVVRDKEKRVFTDSDKVHEINHHGQYFDVPGIHLCEPSPQRTPVLYQAGASEKGRKFAGKHAECTFVSAFNKEAVAAYVKDLREQASLNGRDPQDIKVFTLVTPIVGRTEEEAQAKYEEYAKYISYEGALSLVSGWSGVDFSEYDPDQEIEYIETNAIKSVLEHLTKTDPNKKWTVRELANFAGIGGMGPVFVGTPEQIADTFEEWIDDTDIDGFNLAYAITPGTFKDFSELVVPELQKRGLFKTEYEEGTLREKLYGKGKAKLPENHVGSSYRNLGHQLKVNS</sequence>
<reference evidence="8 9" key="1">
    <citation type="submission" date="2020-08" db="EMBL/GenBank/DDBJ databases">
        <title>Genomic Encyclopedia of Type Strains, Phase IV (KMG-IV): sequencing the most valuable type-strain genomes for metagenomic binning, comparative biology and taxonomic classification.</title>
        <authorList>
            <person name="Goeker M."/>
        </authorList>
    </citation>
    <scope>NUCLEOTIDE SEQUENCE [LARGE SCALE GENOMIC DNA]</scope>
    <source>
        <strain evidence="8 9">DSM 5391</strain>
    </source>
</reference>
<feature type="domain" description="Luciferase-like" evidence="7">
    <location>
        <begin position="30"/>
        <end position="386"/>
    </location>
</feature>
<evidence type="ECO:0000256" key="2">
    <source>
        <dbReference type="ARBA" id="ARBA00022643"/>
    </source>
</evidence>
<dbReference type="InterPro" id="IPR051260">
    <property type="entry name" value="Diverse_substr_monoxygenases"/>
</dbReference>
<evidence type="ECO:0000259" key="7">
    <source>
        <dbReference type="Pfam" id="PF00296"/>
    </source>
</evidence>
<feature type="binding site" evidence="6">
    <location>
        <position position="159"/>
    </location>
    <ligand>
        <name>FMN</name>
        <dbReference type="ChEBI" id="CHEBI:58210"/>
    </ligand>
</feature>
<dbReference type="EMBL" id="JACHGK010000002">
    <property type="protein sequence ID" value="MBB6444263.1"/>
    <property type="molecule type" value="Genomic_DNA"/>
</dbReference>
<feature type="binding site" evidence="6">
    <location>
        <position position="231"/>
    </location>
    <ligand>
        <name>FMN</name>
        <dbReference type="ChEBI" id="CHEBI:58210"/>
    </ligand>
</feature>
<dbReference type="Pfam" id="PF00296">
    <property type="entry name" value="Bac_luciferase"/>
    <property type="match status" value="1"/>
</dbReference>
<keyword evidence="9" id="KW-1185">Reference proteome</keyword>
<evidence type="ECO:0000256" key="5">
    <source>
        <dbReference type="ARBA" id="ARBA00033748"/>
    </source>
</evidence>
<dbReference type="Gene3D" id="3.20.20.30">
    <property type="entry name" value="Luciferase-like domain"/>
    <property type="match status" value="1"/>
</dbReference>
<dbReference type="InterPro" id="IPR016215">
    <property type="entry name" value="NTA_MOA"/>
</dbReference>
<dbReference type="GO" id="GO:0016705">
    <property type="term" value="F:oxidoreductase activity, acting on paired donors, with incorporation or reduction of molecular oxygen"/>
    <property type="evidence" value="ECO:0007669"/>
    <property type="project" value="InterPro"/>
</dbReference>
<keyword evidence="1 6" id="KW-0285">Flavoprotein</keyword>
<gene>
    <name evidence="8" type="ORF">HNR53_000871</name>
</gene>
<organism evidence="8 9">
    <name type="scientific">Bacillus benzoevorans</name>
    <dbReference type="NCBI Taxonomy" id="1456"/>
    <lineage>
        <taxon>Bacteria</taxon>
        <taxon>Bacillati</taxon>
        <taxon>Bacillota</taxon>
        <taxon>Bacilli</taxon>
        <taxon>Bacillales</taxon>
        <taxon>Bacillaceae</taxon>
        <taxon>Bacillus</taxon>
    </lineage>
</organism>
<dbReference type="PANTHER" id="PTHR30011">
    <property type="entry name" value="ALKANESULFONATE MONOOXYGENASE-RELATED"/>
    <property type="match status" value="1"/>
</dbReference>
<feature type="binding site" evidence="6">
    <location>
        <position position="155"/>
    </location>
    <ligand>
        <name>FMN</name>
        <dbReference type="ChEBI" id="CHEBI:58210"/>
    </ligand>
</feature>
<dbReference type="PANTHER" id="PTHR30011:SF16">
    <property type="entry name" value="C2H2 FINGER DOMAIN TRANSCRIPTION FACTOR (EUROFUNG)-RELATED"/>
    <property type="match status" value="1"/>
</dbReference>